<dbReference type="GO" id="GO:0003723">
    <property type="term" value="F:RNA binding"/>
    <property type="evidence" value="ECO:0007669"/>
    <property type="project" value="UniProtKB-UniRule"/>
</dbReference>
<dbReference type="SUPFAM" id="SSF54928">
    <property type="entry name" value="RNA-binding domain, RBD"/>
    <property type="match status" value="1"/>
</dbReference>
<name>A0A162JGN3_9HYPO</name>
<dbReference type="GO" id="GO:0005730">
    <property type="term" value="C:nucleolus"/>
    <property type="evidence" value="ECO:0007669"/>
    <property type="project" value="TreeGrafter"/>
</dbReference>
<dbReference type="EMBL" id="AZHD01000001">
    <property type="protein sequence ID" value="OAA68692.1"/>
    <property type="molecule type" value="Genomic_DNA"/>
</dbReference>
<feature type="domain" description="RRM" evidence="4">
    <location>
        <begin position="281"/>
        <end position="330"/>
    </location>
</feature>
<comment type="caution">
    <text evidence="5">The sequence shown here is derived from an EMBL/GenBank/DDBJ whole genome shotgun (WGS) entry which is preliminary data.</text>
</comment>
<accession>A0A162JGN3</accession>
<feature type="compositionally biased region" description="Low complexity" evidence="3">
    <location>
        <begin position="247"/>
        <end position="272"/>
    </location>
</feature>
<dbReference type="Proteomes" id="UP000076874">
    <property type="component" value="Unassembled WGS sequence"/>
</dbReference>
<dbReference type="PANTHER" id="PTHR23236">
    <property type="entry name" value="EUKARYOTIC TRANSLATION INITIATION FACTOR 4B/4H"/>
    <property type="match status" value="1"/>
</dbReference>
<keyword evidence="1 2" id="KW-0694">RNA-binding</keyword>
<feature type="compositionally biased region" description="Low complexity" evidence="3">
    <location>
        <begin position="29"/>
        <end position="39"/>
    </location>
</feature>
<feature type="region of interest" description="Disordered" evidence="3">
    <location>
        <begin position="474"/>
        <end position="557"/>
    </location>
</feature>
<gene>
    <name evidence="5" type="ORF">SPI_00887</name>
</gene>
<keyword evidence="6" id="KW-1185">Reference proteome</keyword>
<dbReference type="Gene3D" id="3.30.70.330">
    <property type="match status" value="2"/>
</dbReference>
<dbReference type="STRING" id="1081102.A0A162JGN3"/>
<feature type="region of interest" description="Disordered" evidence="3">
    <location>
        <begin position="242"/>
        <end position="272"/>
    </location>
</feature>
<evidence type="ECO:0000256" key="2">
    <source>
        <dbReference type="PROSITE-ProRule" id="PRU00176"/>
    </source>
</evidence>
<feature type="domain" description="RRM" evidence="4">
    <location>
        <begin position="128"/>
        <end position="239"/>
    </location>
</feature>
<feature type="compositionally biased region" description="Acidic residues" evidence="3">
    <location>
        <begin position="397"/>
        <end position="407"/>
    </location>
</feature>
<feature type="compositionally biased region" description="Low complexity" evidence="3">
    <location>
        <begin position="415"/>
        <end position="426"/>
    </location>
</feature>
<dbReference type="AlphaFoldDB" id="A0A162JGN3"/>
<reference evidence="5 6" key="1">
    <citation type="journal article" date="2016" name="Genome Biol. Evol.">
        <title>Divergent and convergent evolution of fungal pathogenicity.</title>
        <authorList>
            <person name="Shang Y."/>
            <person name="Xiao G."/>
            <person name="Zheng P."/>
            <person name="Cen K."/>
            <person name="Zhan S."/>
            <person name="Wang C."/>
        </authorList>
    </citation>
    <scope>NUCLEOTIDE SEQUENCE [LARGE SCALE GENOMIC DNA]</scope>
    <source>
        <strain evidence="5 6">RCEF 264</strain>
    </source>
</reference>
<evidence type="ECO:0000313" key="6">
    <source>
        <dbReference type="Proteomes" id="UP000076874"/>
    </source>
</evidence>
<feature type="compositionally biased region" description="Basic residues" evidence="3">
    <location>
        <begin position="76"/>
        <end position="86"/>
    </location>
</feature>
<dbReference type="SMART" id="SM00360">
    <property type="entry name" value="RRM"/>
    <property type="match status" value="2"/>
</dbReference>
<dbReference type="InterPro" id="IPR012677">
    <property type="entry name" value="Nucleotide-bd_a/b_plait_sf"/>
</dbReference>
<evidence type="ECO:0000256" key="3">
    <source>
        <dbReference type="SAM" id="MobiDB-lite"/>
    </source>
</evidence>
<feature type="region of interest" description="Disordered" evidence="3">
    <location>
        <begin position="24"/>
        <end position="120"/>
    </location>
</feature>
<feature type="region of interest" description="Disordered" evidence="3">
    <location>
        <begin position="393"/>
        <end position="445"/>
    </location>
</feature>
<dbReference type="InterPro" id="IPR035979">
    <property type="entry name" value="RBD_domain_sf"/>
</dbReference>
<dbReference type="InterPro" id="IPR000504">
    <property type="entry name" value="RRM_dom"/>
</dbReference>
<dbReference type="PROSITE" id="PS50102">
    <property type="entry name" value="RRM"/>
    <property type="match status" value="2"/>
</dbReference>
<evidence type="ECO:0000256" key="1">
    <source>
        <dbReference type="ARBA" id="ARBA00022884"/>
    </source>
</evidence>
<protein>
    <submittedName>
        <fullName evidence="5">RNA-binding protein</fullName>
    </submittedName>
</protein>
<evidence type="ECO:0000313" key="5">
    <source>
        <dbReference type="EMBL" id="OAA68692.1"/>
    </source>
</evidence>
<organism evidence="5 6">
    <name type="scientific">Niveomyces insectorum RCEF 264</name>
    <dbReference type="NCBI Taxonomy" id="1081102"/>
    <lineage>
        <taxon>Eukaryota</taxon>
        <taxon>Fungi</taxon>
        <taxon>Dikarya</taxon>
        <taxon>Ascomycota</taxon>
        <taxon>Pezizomycotina</taxon>
        <taxon>Sordariomycetes</taxon>
        <taxon>Hypocreomycetidae</taxon>
        <taxon>Hypocreales</taxon>
        <taxon>Cordycipitaceae</taxon>
        <taxon>Niveomyces</taxon>
    </lineage>
</organism>
<dbReference type="OrthoDB" id="1875751at2759"/>
<sequence>MTSEDETRPVSKRESMEINKIADTADGNAAATVSSSSSPPSSPAPLQKKRKAALAATTTLPDELEVDLSLPEPPSKRAKRALKKGKPLPAKPRSDEDEDDDEDDNKKTADATDEAAGALKTKKERSPYGVWIGNLAFTVTRPELFQWLVRASGGAIAEDAITRVNLPTSRQPAAGVRPHNKTMDNAATAGAANQQKGAGFSNKGFAYVDFATYAAQVAAVALSETELAGRRVLIKDSKSYAGRPTPAAAAGGSSGKAENGNGEKASATAAGATLPPGAATTKIFVGNLGFDTTEEDLRRHFAPCGPIAWAKVATFPDNTAKCRGYGWVQFGVSNNGSTTTTTATAEGGVGKLGSAQVAAAAAAAAAAAVQGFVRIKETVATEEDFVAEAAAAAATETETEMAEAEGTETERTETESVAAAAAPTTADQDPSTALSKAPAPQPPRTKMRKWWVNMFKGRPLKIQFAEDDHVRYKKRFGKARPQPGTATTTANDDEGNDNNDNKGGNNRANQPARRPSRHEQDGGGADGAKKPYKYQDLSIAQRTGAVTVSLGKKTILE</sequence>
<dbReference type="PANTHER" id="PTHR23236:SF95">
    <property type="entry name" value="NUCLEOLAR PROTEIN 13"/>
    <property type="match status" value="1"/>
</dbReference>
<evidence type="ECO:0000259" key="4">
    <source>
        <dbReference type="PROSITE" id="PS50102"/>
    </source>
</evidence>
<proteinExistence type="predicted"/>
<dbReference type="Pfam" id="PF00076">
    <property type="entry name" value="RRM_1"/>
    <property type="match status" value="1"/>
</dbReference>